<dbReference type="EMBL" id="JAIXMP010000009">
    <property type="protein sequence ID" value="KAI9268114.1"/>
    <property type="molecule type" value="Genomic_DNA"/>
</dbReference>
<dbReference type="Gene3D" id="3.80.10.10">
    <property type="entry name" value="Ribonuclease Inhibitor"/>
    <property type="match status" value="1"/>
</dbReference>
<dbReference type="PANTHER" id="PTHR13318">
    <property type="entry name" value="PARTNER OF PAIRED, ISOFORM B-RELATED"/>
    <property type="match status" value="1"/>
</dbReference>
<reference evidence="3" key="1">
    <citation type="journal article" date="2022" name="IScience">
        <title>Evolution of zygomycete secretomes and the origins of terrestrial fungal ecologies.</title>
        <authorList>
            <person name="Chang Y."/>
            <person name="Wang Y."/>
            <person name="Mondo S."/>
            <person name="Ahrendt S."/>
            <person name="Andreopoulos W."/>
            <person name="Barry K."/>
            <person name="Beard J."/>
            <person name="Benny G.L."/>
            <person name="Blankenship S."/>
            <person name="Bonito G."/>
            <person name="Cuomo C."/>
            <person name="Desiro A."/>
            <person name="Gervers K.A."/>
            <person name="Hundley H."/>
            <person name="Kuo A."/>
            <person name="LaButti K."/>
            <person name="Lang B.F."/>
            <person name="Lipzen A."/>
            <person name="O'Donnell K."/>
            <person name="Pangilinan J."/>
            <person name="Reynolds N."/>
            <person name="Sandor L."/>
            <person name="Smith M.E."/>
            <person name="Tsang A."/>
            <person name="Grigoriev I.V."/>
            <person name="Stajich J.E."/>
            <person name="Spatafora J.W."/>
        </authorList>
    </citation>
    <scope>NUCLEOTIDE SEQUENCE</scope>
    <source>
        <strain evidence="3">RSA 2281</strain>
    </source>
</reference>
<dbReference type="Gene3D" id="1.20.1280.50">
    <property type="match status" value="1"/>
</dbReference>
<feature type="region of interest" description="Disordered" evidence="1">
    <location>
        <begin position="97"/>
        <end position="116"/>
    </location>
</feature>
<comment type="caution">
    <text evidence="3">The sequence shown here is derived from an EMBL/GenBank/DDBJ whole genome shotgun (WGS) entry which is preliminary data.</text>
</comment>
<protein>
    <recommendedName>
        <fullName evidence="2">F-box domain-containing protein</fullName>
    </recommendedName>
</protein>
<feature type="region of interest" description="Disordered" evidence="1">
    <location>
        <begin position="38"/>
        <end position="86"/>
    </location>
</feature>
<feature type="compositionally biased region" description="Low complexity" evidence="1">
    <location>
        <begin position="63"/>
        <end position="81"/>
    </location>
</feature>
<dbReference type="Proteomes" id="UP001209540">
    <property type="component" value="Unassembled WGS sequence"/>
</dbReference>
<evidence type="ECO:0000259" key="2">
    <source>
        <dbReference type="PROSITE" id="PS50181"/>
    </source>
</evidence>
<feature type="compositionally biased region" description="Low complexity" evidence="1">
    <location>
        <begin position="39"/>
        <end position="50"/>
    </location>
</feature>
<dbReference type="GO" id="GO:0031146">
    <property type="term" value="P:SCF-dependent proteasomal ubiquitin-dependent protein catabolic process"/>
    <property type="evidence" value="ECO:0007669"/>
    <property type="project" value="TreeGrafter"/>
</dbReference>
<reference evidence="3" key="2">
    <citation type="submission" date="2023-02" db="EMBL/GenBank/DDBJ databases">
        <authorList>
            <consortium name="DOE Joint Genome Institute"/>
            <person name="Mondo S.J."/>
            <person name="Chang Y."/>
            <person name="Wang Y."/>
            <person name="Ahrendt S."/>
            <person name="Andreopoulos W."/>
            <person name="Barry K."/>
            <person name="Beard J."/>
            <person name="Benny G.L."/>
            <person name="Blankenship S."/>
            <person name="Bonito G."/>
            <person name="Cuomo C."/>
            <person name="Desiro A."/>
            <person name="Gervers K.A."/>
            <person name="Hundley H."/>
            <person name="Kuo A."/>
            <person name="LaButti K."/>
            <person name="Lang B.F."/>
            <person name="Lipzen A."/>
            <person name="O'Donnell K."/>
            <person name="Pangilinan J."/>
            <person name="Reynolds N."/>
            <person name="Sandor L."/>
            <person name="Smith M.W."/>
            <person name="Tsang A."/>
            <person name="Grigoriev I.V."/>
            <person name="Stajich J.E."/>
            <person name="Spatafora J.W."/>
        </authorList>
    </citation>
    <scope>NUCLEOTIDE SEQUENCE</scope>
    <source>
        <strain evidence="3">RSA 2281</strain>
    </source>
</reference>
<dbReference type="PROSITE" id="PS50181">
    <property type="entry name" value="FBOX"/>
    <property type="match status" value="1"/>
</dbReference>
<accession>A0AAD5PFW0</accession>
<dbReference type="InterPro" id="IPR036047">
    <property type="entry name" value="F-box-like_dom_sf"/>
</dbReference>
<feature type="domain" description="F-box" evidence="2">
    <location>
        <begin position="160"/>
        <end position="206"/>
    </location>
</feature>
<keyword evidence="4" id="KW-1185">Reference proteome</keyword>
<evidence type="ECO:0000313" key="4">
    <source>
        <dbReference type="Proteomes" id="UP001209540"/>
    </source>
</evidence>
<organism evidence="3 4">
    <name type="scientific">Phascolomyces articulosus</name>
    <dbReference type="NCBI Taxonomy" id="60185"/>
    <lineage>
        <taxon>Eukaryota</taxon>
        <taxon>Fungi</taxon>
        <taxon>Fungi incertae sedis</taxon>
        <taxon>Mucoromycota</taxon>
        <taxon>Mucoromycotina</taxon>
        <taxon>Mucoromycetes</taxon>
        <taxon>Mucorales</taxon>
        <taxon>Lichtheimiaceae</taxon>
        <taxon>Phascolomyces</taxon>
    </lineage>
</organism>
<dbReference type="SUPFAM" id="SSF52047">
    <property type="entry name" value="RNI-like"/>
    <property type="match status" value="1"/>
</dbReference>
<evidence type="ECO:0000313" key="3">
    <source>
        <dbReference type="EMBL" id="KAI9268114.1"/>
    </source>
</evidence>
<name>A0AAD5PFW0_9FUNG</name>
<dbReference type="SUPFAM" id="SSF81383">
    <property type="entry name" value="F-box domain"/>
    <property type="match status" value="1"/>
</dbReference>
<dbReference type="AlphaFoldDB" id="A0AAD5PFW0"/>
<proteinExistence type="predicted"/>
<feature type="compositionally biased region" description="Low complexity" evidence="1">
    <location>
        <begin position="102"/>
        <end position="113"/>
    </location>
</feature>
<sequence>MIWSIIEYWLRMIDMITLLVANAAGFFQAVYEIGMNDNQQQLRPRQQRPQTSHPRRHRYELPQHQQQQQQEEDYSFFQQQQQEEEENPYHYTTNRRHENAYSSSSPQQQRTQQLENEKIMRRRRYLTLYYTEQQLKQQQQQQQFLLKKQHHHHQYKEQQPNYINQLPNEILTVVFEMTASPHHLYQCTLVNHRWHALVTPILWRAPVLTGPVCCFPLFMKSSMTPPCDYMYCQQSSPTTVGSSSSSENNNAFPIHLEKYGTAIRKLVLPPQHTTDCSMAHIARSCPNLQDLTIDGCKRVSHLGLLFLTRHVQKLERLSMNRCILIDNQGISYLNTQQKLTTISMAGLKRVTSSGLTHLVQELPQLHTLDISDCSGLNPTKEHHPKYLKQLFQACGTKMTFLQLNRLTLFSQNNHNSMSTMVDWMIDACPNLQHVGMARKLKRSSDQHVTDLIDSLEQHHIGLTRLGANLVRRHRQRQRQQQQKQMDPQELDQHHFLHVLNGLKQLQSLDVSNWNALEESWVKKAVTGQKKMIKVQLSGSCYVTPTPTTTTQPSMIPSH</sequence>
<dbReference type="InterPro" id="IPR001810">
    <property type="entry name" value="F-box_dom"/>
</dbReference>
<dbReference type="InterPro" id="IPR032675">
    <property type="entry name" value="LRR_dom_sf"/>
</dbReference>
<gene>
    <name evidence="3" type="ORF">BDA99DRAFT_504878</name>
</gene>
<dbReference type="Pfam" id="PF12937">
    <property type="entry name" value="F-box-like"/>
    <property type="match status" value="1"/>
</dbReference>
<dbReference type="GO" id="GO:0019005">
    <property type="term" value="C:SCF ubiquitin ligase complex"/>
    <property type="evidence" value="ECO:0007669"/>
    <property type="project" value="TreeGrafter"/>
</dbReference>
<evidence type="ECO:0000256" key="1">
    <source>
        <dbReference type="SAM" id="MobiDB-lite"/>
    </source>
</evidence>